<dbReference type="eggNOG" id="COG1216">
    <property type="taxonomic scope" value="Bacteria"/>
</dbReference>
<feature type="domain" description="Glycosyltransferase 2-like" evidence="5">
    <location>
        <begin position="51"/>
        <end position="112"/>
    </location>
</feature>
<keyword evidence="4" id="KW-0812">Transmembrane</keyword>
<dbReference type="InterPro" id="IPR001173">
    <property type="entry name" value="Glyco_trans_2-like"/>
</dbReference>
<dbReference type="PANTHER" id="PTHR43179:SF12">
    <property type="entry name" value="GALACTOFURANOSYLTRANSFERASE GLFT2"/>
    <property type="match status" value="1"/>
</dbReference>
<dbReference type="RefSeq" id="WP_006953219.1">
    <property type="nucleotide sequence ID" value="NZ_JH594523.1"/>
</dbReference>
<dbReference type="InterPro" id="IPR029044">
    <property type="entry name" value="Nucleotide-diphossugar_trans"/>
</dbReference>
<keyword evidence="7" id="KW-1185">Reference proteome</keyword>
<gene>
    <name evidence="6" type="ORF">HMPREF9140_01689</name>
</gene>
<comment type="caution">
    <text evidence="6">The sequence shown here is derived from an EMBL/GenBank/DDBJ whole genome shotgun (WGS) entry which is preliminary data.</text>
</comment>
<evidence type="ECO:0000313" key="6">
    <source>
        <dbReference type="EMBL" id="EHO67972.1"/>
    </source>
</evidence>
<dbReference type="AlphaFoldDB" id="H1Q451"/>
<evidence type="ECO:0000256" key="2">
    <source>
        <dbReference type="ARBA" id="ARBA00022676"/>
    </source>
</evidence>
<sequence length="288" mass="32625">MSQLTHLQPSLVFVLYNPSPAELEHLVMIASRFKGAIADNSAEPSFCTSMVGRMRYVSMNGNKGIAAAQNAALKMVLEDSEVQHVVFFDQDSVFADTYPEQMVGEFELVRKTYPNLGALGATIVDKENGKVYRSVIHKERRGEGSFVFNNEVIASGTCISREAIETVGMFDEQLFIDFVDCEWCFRALSKGFVCGTTTALQLQHKVGQRMLNIFGHIVIISAPKRYFYQYRNLLLLISRAYVPLSFKVNKGVKFFLRLIYFPFIKGGIARWLYMWRGMFAAITTKGKR</sequence>
<dbReference type="PATRIC" id="fig|883158.3.peg.1692"/>
<keyword evidence="3" id="KW-0808">Transferase</keyword>
<evidence type="ECO:0000313" key="7">
    <source>
        <dbReference type="Proteomes" id="UP000016023"/>
    </source>
</evidence>
<evidence type="ECO:0000256" key="1">
    <source>
        <dbReference type="ARBA" id="ARBA00006739"/>
    </source>
</evidence>
<keyword evidence="4" id="KW-0472">Membrane</keyword>
<dbReference type="GO" id="GO:0016757">
    <property type="term" value="F:glycosyltransferase activity"/>
    <property type="evidence" value="ECO:0007669"/>
    <property type="project" value="UniProtKB-KW"/>
</dbReference>
<evidence type="ECO:0000259" key="5">
    <source>
        <dbReference type="Pfam" id="PF00535"/>
    </source>
</evidence>
<dbReference type="STRING" id="883158.HMPREF9140_01689"/>
<reference evidence="6 7" key="1">
    <citation type="submission" date="2011-12" db="EMBL/GenBank/DDBJ databases">
        <title>The Genome Sequence of Prevotella micans F0438.</title>
        <authorList>
            <consortium name="The Broad Institute Genome Sequencing Platform"/>
            <person name="Earl A."/>
            <person name="Ward D."/>
            <person name="Feldgarden M."/>
            <person name="Gevers D."/>
            <person name="Izard J."/>
            <person name="Baranova O.V."/>
            <person name="Blanton J.M."/>
            <person name="Wade W.G."/>
            <person name="Dewhirst F.E."/>
            <person name="Young S.K."/>
            <person name="Zeng Q."/>
            <person name="Gargeya S."/>
            <person name="Fitzgerald M."/>
            <person name="Haas B."/>
            <person name="Abouelleil A."/>
            <person name="Alvarado L."/>
            <person name="Arachchi H.M."/>
            <person name="Berlin A."/>
            <person name="Chapman S.B."/>
            <person name="Gearin G."/>
            <person name="Goldberg J."/>
            <person name="Griggs A."/>
            <person name="Gujja S."/>
            <person name="Hansen M."/>
            <person name="Heiman D."/>
            <person name="Howarth C."/>
            <person name="Larimer J."/>
            <person name="Lui A."/>
            <person name="MacDonald P.J.P."/>
            <person name="McCowen C."/>
            <person name="Montmayeur A."/>
            <person name="Murphy C."/>
            <person name="Neiman D."/>
            <person name="Pearson M."/>
            <person name="Priest M."/>
            <person name="Roberts A."/>
            <person name="Saif S."/>
            <person name="Shea T."/>
            <person name="Sisk P."/>
            <person name="Stolte C."/>
            <person name="Sykes S."/>
            <person name="Wortman J."/>
            <person name="Nusbaum C."/>
            <person name="Birren B."/>
        </authorList>
    </citation>
    <scope>NUCLEOTIDE SEQUENCE [LARGE SCALE GENOMIC DNA]</scope>
    <source>
        <strain evidence="6 7">F0438</strain>
    </source>
</reference>
<organism evidence="6 7">
    <name type="scientific">Prevotella micans F0438</name>
    <dbReference type="NCBI Taxonomy" id="883158"/>
    <lineage>
        <taxon>Bacteria</taxon>
        <taxon>Pseudomonadati</taxon>
        <taxon>Bacteroidota</taxon>
        <taxon>Bacteroidia</taxon>
        <taxon>Bacteroidales</taxon>
        <taxon>Prevotellaceae</taxon>
        <taxon>Prevotella</taxon>
    </lineage>
</organism>
<evidence type="ECO:0000256" key="3">
    <source>
        <dbReference type="ARBA" id="ARBA00022679"/>
    </source>
</evidence>
<dbReference type="EMBL" id="AGWK01000044">
    <property type="protein sequence ID" value="EHO67972.1"/>
    <property type="molecule type" value="Genomic_DNA"/>
</dbReference>
<dbReference type="Gene3D" id="3.90.550.10">
    <property type="entry name" value="Spore Coat Polysaccharide Biosynthesis Protein SpsA, Chain A"/>
    <property type="match status" value="1"/>
</dbReference>
<proteinExistence type="inferred from homology"/>
<accession>H1Q451</accession>
<keyword evidence="2" id="KW-0328">Glycosyltransferase</keyword>
<dbReference type="SUPFAM" id="SSF53448">
    <property type="entry name" value="Nucleotide-diphospho-sugar transferases"/>
    <property type="match status" value="1"/>
</dbReference>
<dbReference type="Pfam" id="PF00535">
    <property type="entry name" value="Glycos_transf_2"/>
    <property type="match status" value="1"/>
</dbReference>
<evidence type="ECO:0000256" key="4">
    <source>
        <dbReference type="SAM" id="Phobius"/>
    </source>
</evidence>
<dbReference type="Proteomes" id="UP000016023">
    <property type="component" value="Unassembled WGS sequence"/>
</dbReference>
<comment type="similarity">
    <text evidence="1">Belongs to the glycosyltransferase 2 family.</text>
</comment>
<dbReference type="PANTHER" id="PTHR43179">
    <property type="entry name" value="RHAMNOSYLTRANSFERASE WBBL"/>
    <property type="match status" value="1"/>
</dbReference>
<protein>
    <recommendedName>
        <fullName evidence="5">Glycosyltransferase 2-like domain-containing protein</fullName>
    </recommendedName>
</protein>
<feature type="transmembrane region" description="Helical" evidence="4">
    <location>
        <begin position="254"/>
        <end position="273"/>
    </location>
</feature>
<keyword evidence="4" id="KW-1133">Transmembrane helix</keyword>
<name>H1Q451_9BACT</name>
<dbReference type="HOGENOM" id="CLU_023845_9_1_10"/>